<proteinExistence type="predicted"/>
<dbReference type="PANTHER" id="PTHR46564">
    <property type="entry name" value="TRANSPOSASE"/>
    <property type="match status" value="1"/>
</dbReference>
<dbReference type="InterPro" id="IPR036397">
    <property type="entry name" value="RNaseH_sf"/>
</dbReference>
<dbReference type="AlphaFoldDB" id="A0A5C6CUY6"/>
<dbReference type="Pfam" id="PF13358">
    <property type="entry name" value="DDE_3"/>
    <property type="match status" value="1"/>
</dbReference>
<dbReference type="InterPro" id="IPR038717">
    <property type="entry name" value="Tc1-like_DDE_dom"/>
</dbReference>
<dbReference type="PANTHER" id="PTHR46564:SF1">
    <property type="entry name" value="TRANSPOSASE"/>
    <property type="match status" value="1"/>
</dbReference>
<dbReference type="Gene3D" id="3.30.420.10">
    <property type="entry name" value="Ribonuclease H-like superfamily/Ribonuclease H"/>
    <property type="match status" value="1"/>
</dbReference>
<evidence type="ECO:0000259" key="1">
    <source>
        <dbReference type="Pfam" id="PF13358"/>
    </source>
</evidence>
<protein>
    <recommendedName>
        <fullName evidence="1">Tc1-like transposase DDE domain-containing protein</fullName>
    </recommendedName>
</protein>
<evidence type="ECO:0000313" key="2">
    <source>
        <dbReference type="EMBL" id="TWU27625.1"/>
    </source>
</evidence>
<dbReference type="EMBL" id="SJPS01000003">
    <property type="protein sequence ID" value="TWU27625.1"/>
    <property type="molecule type" value="Genomic_DNA"/>
</dbReference>
<gene>
    <name evidence="2" type="ORF">Pla144_24020</name>
</gene>
<sequence length="129" mass="14477">MGAMRSTGFVAPLCVEGAINGRIFLAWVEQHLVPTLKQGDVVVMDNLSSHKVKGVVEAIAAVGAEVRYLPPYSPDLNPIELAFSKFKKLLRDGAQRTIEKLTELCGRVLDLFTEHECRNYLRHCGYRYK</sequence>
<organism evidence="2 3">
    <name type="scientific">Bythopirellula polymerisocia</name>
    <dbReference type="NCBI Taxonomy" id="2528003"/>
    <lineage>
        <taxon>Bacteria</taxon>
        <taxon>Pseudomonadati</taxon>
        <taxon>Planctomycetota</taxon>
        <taxon>Planctomycetia</taxon>
        <taxon>Pirellulales</taxon>
        <taxon>Lacipirellulaceae</taxon>
        <taxon>Bythopirellula</taxon>
    </lineage>
</organism>
<comment type="caution">
    <text evidence="2">The sequence shown here is derived from an EMBL/GenBank/DDBJ whole genome shotgun (WGS) entry which is preliminary data.</text>
</comment>
<dbReference type="Proteomes" id="UP000318437">
    <property type="component" value="Unassembled WGS sequence"/>
</dbReference>
<reference evidence="2 3" key="1">
    <citation type="submission" date="2019-02" db="EMBL/GenBank/DDBJ databases">
        <title>Deep-cultivation of Planctomycetes and their phenomic and genomic characterization uncovers novel biology.</title>
        <authorList>
            <person name="Wiegand S."/>
            <person name="Jogler M."/>
            <person name="Boedeker C."/>
            <person name="Pinto D."/>
            <person name="Vollmers J."/>
            <person name="Rivas-Marin E."/>
            <person name="Kohn T."/>
            <person name="Peeters S.H."/>
            <person name="Heuer A."/>
            <person name="Rast P."/>
            <person name="Oberbeckmann S."/>
            <person name="Bunk B."/>
            <person name="Jeske O."/>
            <person name="Meyerdierks A."/>
            <person name="Storesund J.E."/>
            <person name="Kallscheuer N."/>
            <person name="Luecker S."/>
            <person name="Lage O.M."/>
            <person name="Pohl T."/>
            <person name="Merkel B.J."/>
            <person name="Hornburger P."/>
            <person name="Mueller R.-W."/>
            <person name="Bruemmer F."/>
            <person name="Labrenz M."/>
            <person name="Spormann A.M."/>
            <person name="Op Den Camp H."/>
            <person name="Overmann J."/>
            <person name="Amann R."/>
            <person name="Jetten M.S.M."/>
            <person name="Mascher T."/>
            <person name="Medema M.H."/>
            <person name="Devos D.P."/>
            <person name="Kaster A.-K."/>
            <person name="Ovreas L."/>
            <person name="Rohde M."/>
            <person name="Galperin M.Y."/>
            <person name="Jogler C."/>
        </authorList>
    </citation>
    <scope>NUCLEOTIDE SEQUENCE [LARGE SCALE GENOMIC DNA]</scope>
    <source>
        <strain evidence="2 3">Pla144</strain>
    </source>
</reference>
<feature type="domain" description="Tc1-like transposase DDE" evidence="1">
    <location>
        <begin position="1"/>
        <end position="101"/>
    </location>
</feature>
<name>A0A5C6CUY6_9BACT</name>
<accession>A0A5C6CUY6</accession>
<dbReference type="OrthoDB" id="266329at2"/>
<evidence type="ECO:0000313" key="3">
    <source>
        <dbReference type="Proteomes" id="UP000318437"/>
    </source>
</evidence>
<keyword evidence="3" id="KW-1185">Reference proteome</keyword>
<dbReference type="GO" id="GO:0003676">
    <property type="term" value="F:nucleic acid binding"/>
    <property type="evidence" value="ECO:0007669"/>
    <property type="project" value="InterPro"/>
</dbReference>